<dbReference type="EnsemblPlants" id="Pp3c26_11580V3.2">
    <property type="protein sequence ID" value="PAC:32917182.CDS.1"/>
    <property type="gene ID" value="Pp3c26_11580"/>
</dbReference>
<dbReference type="Gramene" id="Pp3c26_11580V3.3">
    <property type="protein sequence ID" value="PAC:32917183.CDS.1"/>
    <property type="gene ID" value="Pp3c26_11580"/>
</dbReference>
<dbReference type="PaxDb" id="3218-PP1S6_245V6.1"/>
<keyword evidence="3" id="KW-1185">Reference proteome</keyword>
<dbReference type="Gramene" id="Pp3c26_11580V3.1">
    <property type="protein sequence ID" value="PAC:32917181.CDS.1"/>
    <property type="gene ID" value="Pp3c26_11580"/>
</dbReference>
<reference evidence="2" key="3">
    <citation type="submission" date="2020-12" db="UniProtKB">
        <authorList>
            <consortium name="EnsemblPlants"/>
        </authorList>
    </citation>
    <scope>IDENTIFICATION</scope>
</reference>
<name>A0A2K1ICP9_PHYPA</name>
<dbReference type="Proteomes" id="UP000006727">
    <property type="component" value="Chromosome 26"/>
</dbReference>
<dbReference type="Gramene" id="Pp3c26_11580V3.2">
    <property type="protein sequence ID" value="PAC:32917182.CDS.1"/>
    <property type="gene ID" value="Pp3c26_11580"/>
</dbReference>
<organism evidence="1">
    <name type="scientific">Physcomitrium patens</name>
    <name type="common">Spreading-leaved earth moss</name>
    <name type="synonym">Physcomitrella patens</name>
    <dbReference type="NCBI Taxonomy" id="3218"/>
    <lineage>
        <taxon>Eukaryota</taxon>
        <taxon>Viridiplantae</taxon>
        <taxon>Streptophyta</taxon>
        <taxon>Embryophyta</taxon>
        <taxon>Bryophyta</taxon>
        <taxon>Bryophytina</taxon>
        <taxon>Bryopsida</taxon>
        <taxon>Funariidae</taxon>
        <taxon>Funariales</taxon>
        <taxon>Funariaceae</taxon>
        <taxon>Physcomitrium</taxon>
    </lineage>
</organism>
<dbReference type="EnsemblPlants" id="Pp3c26_11580V3.3">
    <property type="protein sequence ID" value="PAC:32917183.CDS.1"/>
    <property type="gene ID" value="Pp3c26_11580"/>
</dbReference>
<proteinExistence type="predicted"/>
<evidence type="ECO:0000313" key="3">
    <source>
        <dbReference type="Proteomes" id="UP000006727"/>
    </source>
</evidence>
<protein>
    <submittedName>
        <fullName evidence="1 2">Uncharacterized protein</fullName>
    </submittedName>
</protein>
<reference evidence="1 3" key="2">
    <citation type="journal article" date="2018" name="Plant J.">
        <title>The Physcomitrella patens chromosome-scale assembly reveals moss genome structure and evolution.</title>
        <authorList>
            <person name="Lang D."/>
            <person name="Ullrich K.K."/>
            <person name="Murat F."/>
            <person name="Fuchs J."/>
            <person name="Jenkins J."/>
            <person name="Haas F.B."/>
            <person name="Piednoel M."/>
            <person name="Gundlach H."/>
            <person name="Van Bel M."/>
            <person name="Meyberg R."/>
            <person name="Vives C."/>
            <person name="Morata J."/>
            <person name="Symeonidi A."/>
            <person name="Hiss M."/>
            <person name="Muchero W."/>
            <person name="Kamisugi Y."/>
            <person name="Saleh O."/>
            <person name="Blanc G."/>
            <person name="Decker E.L."/>
            <person name="van Gessel N."/>
            <person name="Grimwood J."/>
            <person name="Hayes R.D."/>
            <person name="Graham S.W."/>
            <person name="Gunter L.E."/>
            <person name="McDaniel S.F."/>
            <person name="Hoernstein S.N.W."/>
            <person name="Larsson A."/>
            <person name="Li F.W."/>
            <person name="Perroud P.F."/>
            <person name="Phillips J."/>
            <person name="Ranjan P."/>
            <person name="Rokshar D.S."/>
            <person name="Rothfels C.J."/>
            <person name="Schneider L."/>
            <person name="Shu S."/>
            <person name="Stevenson D.W."/>
            <person name="Thummler F."/>
            <person name="Tillich M."/>
            <person name="Villarreal Aguilar J.C."/>
            <person name="Widiez T."/>
            <person name="Wong G.K."/>
            <person name="Wymore A."/>
            <person name="Zhang Y."/>
            <person name="Zimmer A.D."/>
            <person name="Quatrano R.S."/>
            <person name="Mayer K.F.X."/>
            <person name="Goodstein D."/>
            <person name="Casacuberta J.M."/>
            <person name="Vandepoele K."/>
            <person name="Reski R."/>
            <person name="Cuming A.C."/>
            <person name="Tuskan G.A."/>
            <person name="Maumus F."/>
            <person name="Salse J."/>
            <person name="Schmutz J."/>
            <person name="Rensing S.A."/>
        </authorList>
    </citation>
    <scope>NUCLEOTIDE SEQUENCE [LARGE SCALE GENOMIC DNA]</scope>
    <source>
        <strain evidence="2 3">cv. Gransden 2004</strain>
    </source>
</reference>
<gene>
    <name evidence="1" type="ORF">PHYPA_030530</name>
</gene>
<dbReference type="AlphaFoldDB" id="A0A2K1ICP9"/>
<evidence type="ECO:0000313" key="2">
    <source>
        <dbReference type="EnsemblPlants" id="PAC:32917181.CDS.1"/>
    </source>
</evidence>
<evidence type="ECO:0000313" key="1">
    <source>
        <dbReference type="EMBL" id="PNR27049.1"/>
    </source>
</evidence>
<dbReference type="InParanoid" id="A0A2K1ICP9"/>
<accession>A0A2K1ICP9</accession>
<dbReference type="EnsemblPlants" id="Pp3c26_11580V3.1">
    <property type="protein sequence ID" value="PAC:32917181.CDS.1"/>
    <property type="gene ID" value="Pp3c26_11580"/>
</dbReference>
<reference evidence="1 3" key="1">
    <citation type="journal article" date="2008" name="Science">
        <title>The Physcomitrella genome reveals evolutionary insights into the conquest of land by plants.</title>
        <authorList>
            <person name="Rensing S."/>
            <person name="Lang D."/>
            <person name="Zimmer A."/>
            <person name="Terry A."/>
            <person name="Salamov A."/>
            <person name="Shapiro H."/>
            <person name="Nishiyama T."/>
            <person name="Perroud P.-F."/>
            <person name="Lindquist E."/>
            <person name="Kamisugi Y."/>
            <person name="Tanahashi T."/>
            <person name="Sakakibara K."/>
            <person name="Fujita T."/>
            <person name="Oishi K."/>
            <person name="Shin-I T."/>
            <person name="Kuroki Y."/>
            <person name="Toyoda A."/>
            <person name="Suzuki Y."/>
            <person name="Hashimoto A."/>
            <person name="Yamaguchi K."/>
            <person name="Sugano A."/>
            <person name="Kohara Y."/>
            <person name="Fujiyama A."/>
            <person name="Anterola A."/>
            <person name="Aoki S."/>
            <person name="Ashton N."/>
            <person name="Barbazuk W.B."/>
            <person name="Barker E."/>
            <person name="Bennetzen J."/>
            <person name="Bezanilla M."/>
            <person name="Blankenship R."/>
            <person name="Cho S.H."/>
            <person name="Dutcher S."/>
            <person name="Estelle M."/>
            <person name="Fawcett J.A."/>
            <person name="Gundlach H."/>
            <person name="Hanada K."/>
            <person name="Heyl A."/>
            <person name="Hicks K.A."/>
            <person name="Hugh J."/>
            <person name="Lohr M."/>
            <person name="Mayer K."/>
            <person name="Melkozernov A."/>
            <person name="Murata T."/>
            <person name="Nelson D."/>
            <person name="Pils B."/>
            <person name="Prigge M."/>
            <person name="Reiss B."/>
            <person name="Renner T."/>
            <person name="Rombauts S."/>
            <person name="Rushton P."/>
            <person name="Sanderfoot A."/>
            <person name="Schween G."/>
            <person name="Shiu S.-H."/>
            <person name="Stueber K."/>
            <person name="Theodoulou F.L."/>
            <person name="Tu H."/>
            <person name="Van de Peer Y."/>
            <person name="Verrier P.J."/>
            <person name="Waters E."/>
            <person name="Wood A."/>
            <person name="Yang L."/>
            <person name="Cove D."/>
            <person name="Cuming A."/>
            <person name="Hasebe M."/>
            <person name="Lucas S."/>
            <person name="Mishler D.B."/>
            <person name="Reski R."/>
            <person name="Grigoriev I."/>
            <person name="Quatrano R.S."/>
            <person name="Boore J.L."/>
        </authorList>
    </citation>
    <scope>NUCLEOTIDE SEQUENCE [LARGE SCALE GENOMIC DNA]</scope>
    <source>
        <strain evidence="2 3">cv. Gransden 2004</strain>
    </source>
</reference>
<sequence length="73" mass="8239">MEKASGNPDLLIASQEAWISDSSGTLRLQTRRYLSKGSGLGFASELGLARLWSRSFTIFDNHFGFWRTILILF</sequence>
<dbReference type="EMBL" id="ABEU02000026">
    <property type="protein sequence ID" value="PNR27049.1"/>
    <property type="molecule type" value="Genomic_DNA"/>
</dbReference>